<dbReference type="Proteomes" id="UP000794436">
    <property type="component" value="Unassembled WGS sequence"/>
</dbReference>
<name>A0A8K1CPC4_PYTOL</name>
<evidence type="ECO:0000313" key="3">
    <source>
        <dbReference type="Proteomes" id="UP000794436"/>
    </source>
</evidence>
<keyword evidence="3" id="KW-1185">Reference proteome</keyword>
<protein>
    <submittedName>
        <fullName evidence="2">Uncharacterized protein</fullName>
    </submittedName>
</protein>
<reference evidence="2" key="1">
    <citation type="submission" date="2019-03" db="EMBL/GenBank/DDBJ databases">
        <title>Long read genome sequence of the mycoparasitic Pythium oligandrum ATCC 38472 isolated from sugarbeet rhizosphere.</title>
        <authorList>
            <person name="Gaulin E."/>
        </authorList>
    </citation>
    <scope>NUCLEOTIDE SEQUENCE</scope>
    <source>
        <strain evidence="2">ATCC 38472_TT</strain>
    </source>
</reference>
<accession>A0A8K1CPC4</accession>
<sequence>MWWWCDRQHKRHTQADQARAAARRVELDAREEEVAAAATAASRALERQRMMEEHAALFVEDVRSTALAVASSKTDLFGHHKRLLVSKMTEYDKRLAFLDKLRHAAMREREDLKALEENRKIKLRELRELQLRLMRQRIDADMEVARLSASWSTWKKLVADIERGVVVVHSVEGCRCSAYQCRQMSSPVA</sequence>
<organism evidence="2 3">
    <name type="scientific">Pythium oligandrum</name>
    <name type="common">Mycoparasitic fungus</name>
    <dbReference type="NCBI Taxonomy" id="41045"/>
    <lineage>
        <taxon>Eukaryota</taxon>
        <taxon>Sar</taxon>
        <taxon>Stramenopiles</taxon>
        <taxon>Oomycota</taxon>
        <taxon>Peronosporomycetes</taxon>
        <taxon>Pythiales</taxon>
        <taxon>Pythiaceae</taxon>
        <taxon>Pythium</taxon>
    </lineage>
</organism>
<keyword evidence="1" id="KW-0175">Coiled coil</keyword>
<feature type="coiled-coil region" evidence="1">
    <location>
        <begin position="98"/>
        <end position="132"/>
    </location>
</feature>
<dbReference type="EMBL" id="SPLM01000007">
    <property type="protein sequence ID" value="TMW66784.1"/>
    <property type="molecule type" value="Genomic_DNA"/>
</dbReference>
<comment type="caution">
    <text evidence="2">The sequence shown here is derived from an EMBL/GenBank/DDBJ whole genome shotgun (WGS) entry which is preliminary data.</text>
</comment>
<evidence type="ECO:0000256" key="1">
    <source>
        <dbReference type="SAM" id="Coils"/>
    </source>
</evidence>
<proteinExistence type="predicted"/>
<evidence type="ECO:0000313" key="2">
    <source>
        <dbReference type="EMBL" id="TMW66784.1"/>
    </source>
</evidence>
<dbReference type="AlphaFoldDB" id="A0A8K1CPC4"/>
<gene>
    <name evidence="2" type="ORF">Poli38472_014096</name>
</gene>